<gene>
    <name evidence="1" type="ORF">GW534_02490</name>
</gene>
<dbReference type="InterPro" id="IPR025930">
    <property type="entry name" value="NETI"/>
</dbReference>
<dbReference type="EMBL" id="JAACYS010000006">
    <property type="protein sequence ID" value="NCU16643.1"/>
    <property type="molecule type" value="Genomic_DNA"/>
</dbReference>
<evidence type="ECO:0000313" key="1">
    <source>
        <dbReference type="EMBL" id="NCU16643.1"/>
    </source>
</evidence>
<dbReference type="Pfam" id="PF14044">
    <property type="entry name" value="NETI"/>
    <property type="match status" value="1"/>
</dbReference>
<keyword evidence="2" id="KW-1185">Reference proteome</keyword>
<proteinExistence type="predicted"/>
<reference evidence="1 2" key="1">
    <citation type="submission" date="2020-01" db="EMBL/GenBank/DDBJ databases">
        <title>A novel Bacillus sp. from Pasinler.</title>
        <authorList>
            <person name="Adiguzel A."/>
            <person name="Ay H."/>
            <person name="Baltaci M.O."/>
        </authorList>
    </citation>
    <scope>NUCLEOTIDE SEQUENCE [LARGE SCALE GENOMIC DNA]</scope>
    <source>
        <strain evidence="1 2">P1</strain>
    </source>
</reference>
<dbReference type="RefSeq" id="WP_161919479.1">
    <property type="nucleotide sequence ID" value="NZ_JAACYS010000006.1"/>
</dbReference>
<organism evidence="1 2">
    <name type="scientific">Pallidibacillus pasinlerensis</name>
    <dbReference type="NCBI Taxonomy" id="2703818"/>
    <lineage>
        <taxon>Bacteria</taxon>
        <taxon>Bacillati</taxon>
        <taxon>Bacillota</taxon>
        <taxon>Bacilli</taxon>
        <taxon>Bacillales</taxon>
        <taxon>Bacillaceae</taxon>
        <taxon>Pallidibacillus</taxon>
    </lineage>
</organism>
<dbReference type="Proteomes" id="UP000743899">
    <property type="component" value="Unassembled WGS sequence"/>
</dbReference>
<sequence length="70" mass="8335">MGKKKKKLRFELQDHETVDELLNRMKKEGYVPVGKYEKPIFKEIKHSDGTVQYEPVKKQIIFEGKLIDEK</sequence>
<protein>
    <submittedName>
        <fullName evidence="1">NETI motif-containing protein</fullName>
    </submittedName>
</protein>
<comment type="caution">
    <text evidence="1">The sequence shown here is derived from an EMBL/GenBank/DDBJ whole genome shotgun (WGS) entry which is preliminary data.</text>
</comment>
<evidence type="ECO:0000313" key="2">
    <source>
        <dbReference type="Proteomes" id="UP000743899"/>
    </source>
</evidence>
<accession>A0ABX0A628</accession>
<name>A0ABX0A628_9BACI</name>